<comment type="cofactor">
    <cofactor evidence="7">
        <name>Mg(2+)</name>
        <dbReference type="ChEBI" id="CHEBI:18420"/>
    </cofactor>
</comment>
<keyword evidence="7" id="KW-0479">Metal-binding</keyword>
<dbReference type="GO" id="GO:0046872">
    <property type="term" value="F:metal ion binding"/>
    <property type="evidence" value="ECO:0007669"/>
    <property type="project" value="UniProtKB-KW"/>
</dbReference>
<proteinExistence type="predicted"/>
<dbReference type="EMBL" id="FNFH01000001">
    <property type="protein sequence ID" value="SDJ52872.1"/>
    <property type="molecule type" value="Genomic_DNA"/>
</dbReference>
<keyword evidence="6 8" id="KW-0472">Membrane</keyword>
<evidence type="ECO:0000256" key="3">
    <source>
        <dbReference type="ARBA" id="ARBA00022679"/>
    </source>
</evidence>
<dbReference type="CDD" id="cd06854">
    <property type="entry name" value="GT_WbpL_WbcO_like"/>
    <property type="match status" value="1"/>
</dbReference>
<dbReference type="Proteomes" id="UP000199305">
    <property type="component" value="Unassembled WGS sequence"/>
</dbReference>
<dbReference type="GO" id="GO:0044038">
    <property type="term" value="P:cell wall macromolecule biosynthetic process"/>
    <property type="evidence" value="ECO:0007669"/>
    <property type="project" value="TreeGrafter"/>
</dbReference>
<feature type="transmembrane region" description="Helical" evidence="8">
    <location>
        <begin position="96"/>
        <end position="114"/>
    </location>
</feature>
<gene>
    <name evidence="9" type="ORF">SAMN05216212_0121</name>
</gene>
<protein>
    <submittedName>
        <fullName evidence="9">UDP-N-acetylmuramyl pentapeptide phosphotransferase/UDP-N-acetylglucosamine-1-phosphate transferase</fullName>
    </submittedName>
</protein>
<feature type="transmembrane region" description="Helical" evidence="8">
    <location>
        <begin position="277"/>
        <end position="295"/>
    </location>
</feature>
<keyword evidence="2" id="KW-1003">Cell membrane</keyword>
<dbReference type="InterPro" id="IPR000715">
    <property type="entry name" value="Glycosyl_transferase_4"/>
</dbReference>
<dbReference type="GO" id="GO:0009103">
    <property type="term" value="P:lipopolysaccharide biosynthetic process"/>
    <property type="evidence" value="ECO:0007669"/>
    <property type="project" value="TreeGrafter"/>
</dbReference>
<dbReference type="PANTHER" id="PTHR22926">
    <property type="entry name" value="PHOSPHO-N-ACETYLMURAMOYL-PENTAPEPTIDE-TRANSFERASE"/>
    <property type="match status" value="1"/>
</dbReference>
<accession>A0A1G8UGH5</accession>
<dbReference type="GO" id="GO:0071555">
    <property type="term" value="P:cell wall organization"/>
    <property type="evidence" value="ECO:0007669"/>
    <property type="project" value="TreeGrafter"/>
</dbReference>
<name>A0A1G8UGH5_9GAMM</name>
<keyword evidence="3 9" id="KW-0808">Transferase</keyword>
<dbReference type="GO" id="GO:0005886">
    <property type="term" value="C:plasma membrane"/>
    <property type="evidence" value="ECO:0007669"/>
    <property type="project" value="UniProtKB-SubCell"/>
</dbReference>
<keyword evidence="7" id="KW-0460">Magnesium</keyword>
<dbReference type="RefSeq" id="WP_139169342.1">
    <property type="nucleotide sequence ID" value="NZ_FNFH01000001.1"/>
</dbReference>
<sequence length="296" mass="31830">MTNWIVEWSLPLGLAAISCYGMIVLLLSRGGELAVDVPNHRSMHDSPVPRTGGWALLLGCALAVSIAPPALSPPVLAAFGGLLLISVIDDFRHVSAAIRFPVHVAAVALIILALPGQLSWWWYPLLLLAGVWMVNLYNFMDGLDGLAGSMAAIGFATLGLLCLLRGEWGLAGFCGIIVVAALVFLRFNWPPASIFLGDAGSTSLGLAAVAVSLFGWRSGAFGLLAPMVVFAPFWVDATFTLVRRMLARQRWWEAHREHLYQRSALRIGVRRTLHRRISVMVVASLVALGMGLAGLA</sequence>
<feature type="transmembrane region" description="Helical" evidence="8">
    <location>
        <begin position="170"/>
        <end position="187"/>
    </location>
</feature>
<dbReference type="GO" id="GO:0016780">
    <property type="term" value="F:phosphotransferase activity, for other substituted phosphate groups"/>
    <property type="evidence" value="ECO:0007669"/>
    <property type="project" value="InterPro"/>
</dbReference>
<dbReference type="AlphaFoldDB" id="A0A1G8UGH5"/>
<evidence type="ECO:0000256" key="1">
    <source>
        <dbReference type="ARBA" id="ARBA00004651"/>
    </source>
</evidence>
<reference evidence="10" key="1">
    <citation type="submission" date="2016-10" db="EMBL/GenBank/DDBJ databases">
        <authorList>
            <person name="Varghese N."/>
            <person name="Submissions S."/>
        </authorList>
    </citation>
    <scope>NUCLEOTIDE SEQUENCE [LARGE SCALE GENOMIC DNA]</scope>
    <source>
        <strain evidence="10">CGMCC 1.10658</strain>
    </source>
</reference>
<feature type="binding site" evidence="7">
    <location>
        <position position="198"/>
    </location>
    <ligand>
        <name>Mg(2+)</name>
        <dbReference type="ChEBI" id="CHEBI:18420"/>
    </ligand>
</feature>
<evidence type="ECO:0000313" key="9">
    <source>
        <dbReference type="EMBL" id="SDJ52872.1"/>
    </source>
</evidence>
<feature type="transmembrane region" description="Helical" evidence="8">
    <location>
        <begin position="146"/>
        <end position="164"/>
    </location>
</feature>
<keyword evidence="10" id="KW-1185">Reference proteome</keyword>
<evidence type="ECO:0000256" key="2">
    <source>
        <dbReference type="ARBA" id="ARBA00022475"/>
    </source>
</evidence>
<evidence type="ECO:0000256" key="6">
    <source>
        <dbReference type="ARBA" id="ARBA00023136"/>
    </source>
</evidence>
<evidence type="ECO:0000256" key="8">
    <source>
        <dbReference type="SAM" id="Phobius"/>
    </source>
</evidence>
<feature type="binding site" evidence="7">
    <location>
        <position position="138"/>
    </location>
    <ligand>
        <name>Mg(2+)</name>
        <dbReference type="ChEBI" id="CHEBI:18420"/>
    </ligand>
</feature>
<feature type="transmembrane region" description="Helical" evidence="8">
    <location>
        <begin position="51"/>
        <end position="84"/>
    </location>
</feature>
<evidence type="ECO:0000256" key="5">
    <source>
        <dbReference type="ARBA" id="ARBA00022989"/>
    </source>
</evidence>
<dbReference type="STRING" id="658219.SAMN05216212_0121"/>
<dbReference type="PANTHER" id="PTHR22926:SF3">
    <property type="entry name" value="UNDECAPRENYL-PHOSPHATE ALPHA-N-ACETYLGLUCOSAMINYL 1-PHOSPHATE TRANSFERASE"/>
    <property type="match status" value="1"/>
</dbReference>
<evidence type="ECO:0000256" key="4">
    <source>
        <dbReference type="ARBA" id="ARBA00022692"/>
    </source>
</evidence>
<feature type="transmembrane region" description="Helical" evidence="8">
    <location>
        <begin position="12"/>
        <end position="31"/>
    </location>
</feature>
<comment type="subcellular location">
    <subcellularLocation>
        <location evidence="1">Cell membrane</location>
        <topology evidence="1">Multi-pass membrane protein</topology>
    </subcellularLocation>
</comment>
<evidence type="ECO:0000256" key="7">
    <source>
        <dbReference type="PIRSR" id="PIRSR600715-1"/>
    </source>
</evidence>
<feature type="transmembrane region" description="Helical" evidence="8">
    <location>
        <begin position="220"/>
        <end position="242"/>
    </location>
</feature>
<dbReference type="OrthoDB" id="9783652at2"/>
<keyword evidence="5 8" id="KW-1133">Transmembrane helix</keyword>
<dbReference type="Pfam" id="PF00953">
    <property type="entry name" value="Glycos_transf_4"/>
    <property type="match status" value="1"/>
</dbReference>
<keyword evidence="4 8" id="KW-0812">Transmembrane</keyword>
<evidence type="ECO:0000313" key="10">
    <source>
        <dbReference type="Proteomes" id="UP000199305"/>
    </source>
</evidence>
<organism evidence="9 10">
    <name type="scientific">Microbulbifer yueqingensis</name>
    <dbReference type="NCBI Taxonomy" id="658219"/>
    <lineage>
        <taxon>Bacteria</taxon>
        <taxon>Pseudomonadati</taxon>
        <taxon>Pseudomonadota</taxon>
        <taxon>Gammaproteobacteria</taxon>
        <taxon>Cellvibrionales</taxon>
        <taxon>Microbulbiferaceae</taxon>
        <taxon>Microbulbifer</taxon>
    </lineage>
</organism>